<feature type="region of interest" description="Disordered" evidence="1">
    <location>
        <begin position="87"/>
        <end position="106"/>
    </location>
</feature>
<sequence length="106" mass="11986">MADDFENPTEPKSRERIVQRLDKMVASGRVTETEAARLRAAAEPDQFDEAVRSIRVRHAGVRLDAAVESGEMTQEEADGYLTRLKQGEHPRGLRSHLGMLRRKSRS</sequence>
<accession>A0A934KN78</accession>
<dbReference type="Proteomes" id="UP000614410">
    <property type="component" value="Unassembled WGS sequence"/>
</dbReference>
<comment type="caution">
    <text evidence="2">The sequence shown here is derived from an EMBL/GenBank/DDBJ whole genome shotgun (WGS) entry which is preliminary data.</text>
</comment>
<evidence type="ECO:0000313" key="2">
    <source>
        <dbReference type="EMBL" id="MBJ7608865.1"/>
    </source>
</evidence>
<evidence type="ECO:0000256" key="1">
    <source>
        <dbReference type="SAM" id="MobiDB-lite"/>
    </source>
</evidence>
<protein>
    <submittedName>
        <fullName evidence="2">Uncharacterized protein</fullName>
    </submittedName>
</protein>
<dbReference type="AlphaFoldDB" id="A0A934KN78"/>
<reference evidence="2 3" key="1">
    <citation type="submission" date="2020-10" db="EMBL/GenBank/DDBJ databases">
        <title>Ca. Dormibacterota MAGs.</title>
        <authorList>
            <person name="Montgomery K."/>
        </authorList>
    </citation>
    <scope>NUCLEOTIDE SEQUENCE [LARGE SCALE GENOMIC DNA]</scope>
    <source>
        <strain evidence="2">Mitchell_Peninsula_5</strain>
    </source>
</reference>
<organism evidence="2 3">
    <name type="scientific">Candidatus Amunia macphersoniae</name>
    <dbReference type="NCBI Taxonomy" id="3127014"/>
    <lineage>
        <taxon>Bacteria</taxon>
        <taxon>Bacillati</taxon>
        <taxon>Candidatus Dormiibacterota</taxon>
        <taxon>Candidatus Dormibacteria</taxon>
        <taxon>Candidatus Aeolococcales</taxon>
        <taxon>Candidatus Aeolococcaceae</taxon>
        <taxon>Candidatus Amunia</taxon>
    </lineage>
</organism>
<proteinExistence type="predicted"/>
<name>A0A934KN78_9BACT</name>
<dbReference type="EMBL" id="JAEKNN010000025">
    <property type="protein sequence ID" value="MBJ7608865.1"/>
    <property type="molecule type" value="Genomic_DNA"/>
</dbReference>
<evidence type="ECO:0000313" key="3">
    <source>
        <dbReference type="Proteomes" id="UP000614410"/>
    </source>
</evidence>
<gene>
    <name evidence="2" type="ORF">JF887_05475</name>
</gene>